<reference evidence="2" key="1">
    <citation type="submission" date="2022-10" db="EMBL/GenBank/DDBJ databases">
        <title>Tapping the CABI collections for fungal endophytes: first genome assemblies for Collariella, Neodidymelliopsis, Ascochyta clinopodiicola, Didymella pomorum, Didymosphaeria variabile, Neocosmospora piperis and Neocucurbitaria cava.</title>
        <authorList>
            <person name="Hill R."/>
        </authorList>
    </citation>
    <scope>NUCLEOTIDE SEQUENCE</scope>
    <source>
        <strain evidence="2">IMI 355091</strain>
    </source>
</reference>
<dbReference type="EMBL" id="JAPEVA010000061">
    <property type="protein sequence ID" value="KAJ4402496.1"/>
    <property type="molecule type" value="Genomic_DNA"/>
</dbReference>
<organism evidence="2 3">
    <name type="scientific">Didymella pomorum</name>
    <dbReference type="NCBI Taxonomy" id="749634"/>
    <lineage>
        <taxon>Eukaryota</taxon>
        <taxon>Fungi</taxon>
        <taxon>Dikarya</taxon>
        <taxon>Ascomycota</taxon>
        <taxon>Pezizomycotina</taxon>
        <taxon>Dothideomycetes</taxon>
        <taxon>Pleosporomycetidae</taxon>
        <taxon>Pleosporales</taxon>
        <taxon>Pleosporineae</taxon>
        <taxon>Didymellaceae</taxon>
        <taxon>Didymella</taxon>
    </lineage>
</organism>
<protein>
    <recommendedName>
        <fullName evidence="4">Transcription factor domain-containing protein</fullName>
    </recommendedName>
</protein>
<dbReference type="Proteomes" id="UP001140510">
    <property type="component" value="Unassembled WGS sequence"/>
</dbReference>
<dbReference type="PANTHER" id="PTHR47256">
    <property type="entry name" value="ZN(II)2CYS6 TRANSCRIPTION FACTOR (EUROFUNG)-RELATED"/>
    <property type="match status" value="1"/>
</dbReference>
<feature type="compositionally biased region" description="Polar residues" evidence="1">
    <location>
        <begin position="108"/>
        <end position="121"/>
    </location>
</feature>
<evidence type="ECO:0000256" key="1">
    <source>
        <dbReference type="SAM" id="MobiDB-lite"/>
    </source>
</evidence>
<sequence length="580" mass="66607">MLVQEKIHYLYDILKTQNEAYAELFALIQTRPDNESLEVLRRIKMGGDIESVLRHVRDGDLFVQLSVEPETRLRYNLPYMDSMPAFLLVPDNQYLTTPLFEATFEPPRSSSDLVTPEQSPPSKCMDPYMKPSHAAEVVEPILDRVYARQWTNVIANDGLFRRLISIYLSHQHATFFWFNKDLFLEDMAARPYKGIPDLAKLGMPDNLQNRFLLEAKRLWELELGISRLTSIHAALVLHGVLNVSGLSTVGDFYTSEAITMAHNLRLFEPAPARLNLRLRRGHEFTAWALWLWQVDVDPDWYGEVYVRYPLSRTITRMHLGHVMKATINLRIIMNDISLLQFASGEQKELTSAQVLALETRLDSLMQKLPPTLAPNRISLPCHFNVHTEYYIILHSLFQGQVVAHRSKPEPSQLFHGKTALEIQNEVYIRFETVMRVRYLRHSFDAYDAWSLFFLIYLGNLAIDSLSNDDSTVAKLTTAEVIRSTAVLCINGLISQSHFMYAGTLLSCSLIEQLKPVDKARLGRHISPGIRQIDHPFDSEWPMPNIKVERDEEATMNYILKDVRELSIAQNALEQEPVPSS</sequence>
<accession>A0A9W8ZDE5</accession>
<dbReference type="CDD" id="cd12148">
    <property type="entry name" value="fungal_TF_MHR"/>
    <property type="match status" value="1"/>
</dbReference>
<dbReference type="AlphaFoldDB" id="A0A9W8ZDE5"/>
<name>A0A9W8ZDE5_9PLEO</name>
<dbReference type="PANTHER" id="PTHR47256:SF1">
    <property type="entry name" value="ZN(II)2CYS6 TRANSCRIPTION FACTOR (EUROFUNG)"/>
    <property type="match status" value="1"/>
</dbReference>
<feature type="region of interest" description="Disordered" evidence="1">
    <location>
        <begin position="106"/>
        <end position="128"/>
    </location>
</feature>
<evidence type="ECO:0000313" key="3">
    <source>
        <dbReference type="Proteomes" id="UP001140510"/>
    </source>
</evidence>
<evidence type="ECO:0008006" key="4">
    <source>
        <dbReference type="Google" id="ProtNLM"/>
    </source>
</evidence>
<dbReference type="InterPro" id="IPR053187">
    <property type="entry name" value="Notoamide_regulator"/>
</dbReference>
<dbReference type="OrthoDB" id="426882at2759"/>
<comment type="caution">
    <text evidence="2">The sequence shown here is derived from an EMBL/GenBank/DDBJ whole genome shotgun (WGS) entry which is preliminary data.</text>
</comment>
<keyword evidence="3" id="KW-1185">Reference proteome</keyword>
<evidence type="ECO:0000313" key="2">
    <source>
        <dbReference type="EMBL" id="KAJ4402496.1"/>
    </source>
</evidence>
<proteinExistence type="predicted"/>
<gene>
    <name evidence="2" type="ORF">N0V91_007210</name>
</gene>